<accession>A0A517LDV1</accession>
<evidence type="ECO:0000313" key="10">
    <source>
        <dbReference type="EMBL" id="QDS73817.1"/>
    </source>
</evidence>
<feature type="domain" description="Protein kinase" evidence="9">
    <location>
        <begin position="117"/>
        <end position="508"/>
    </location>
</feature>
<dbReference type="AlphaFoldDB" id="A0A517LDV1"/>
<sequence length="807" mass="89869">MNATEYRSPGIEAQINWVPPTDQLAGTQPPRVLGSLPGDMGKLDFSNSETIPLETMVPHVLHDSCRDLTLEEMAQFGLPQLVQNFSPGPNELRIRPEAYVKGAFYPMHVGDVIQDRYLVLQKLGYGVTATVWLVRDVHKGRYFALKVLSSECYGAAIDIIEVEALERFKADNSNHSGRKFVSDLVHHFSLPSPVGRGFHVCLVFELMAETIQTFAAKYGGSIPPWLMKRFTKQMLLALDYAHKTGVVHTDIKADNIMVQLPNESIVDERYMGSDEPTDQSSCDDESELKFLHWPNSNHDLIRSGYGIDYKTMLDIKTWQYPTKPMKDVYLGSQPKMEEILELNIAVCDWGCASWDDQDTNEEITPDIYRSPECLIEAPWDCKTDIWTLGCLLIDLLTDHDAFAATDCQGQYNKTQHLHEITSNFGPFPESLLKLGARAITIPNFDWEGNVSFPPSPASCLPPLMQCFAELDFEHDQDEYEFCQMLSKMMCVDPEKRSSAEDLLKEPWLRDDQSDDHASSLPPNGDTIDQLSHPDVSPTTSIVPHQSDPPVPSQTSPVISVKGLSTEIGLCDTPTCSLEWETMPLALDLGTTTIISPHKTSRQSQAIGKEQHSLCDVSDRVASHAFAFTAGELATVSKHQQKMLREEKQKVRTLEADLKAVMDRQLQMEQSQHAEVQSLKQQNKLLQAETARESQKVAQLQTELDKLIIKTLTVKDGSEGEEKMKKVEQVEDIGTPAPKLSKYEAAIPSVKPANPTIQKARVTNIPSDIEAGPVLLGTALVVACPKEVLLLAGLATAAYGLWSTIRAI</sequence>
<dbReference type="PROSITE" id="PS00108">
    <property type="entry name" value="PROTEIN_KINASE_ST"/>
    <property type="match status" value="1"/>
</dbReference>
<gene>
    <name evidence="10" type="ORF">FKW77_006137</name>
</gene>
<evidence type="ECO:0000313" key="11">
    <source>
        <dbReference type="Proteomes" id="UP000316270"/>
    </source>
</evidence>
<feature type="coiled-coil region" evidence="7">
    <location>
        <begin position="636"/>
        <end position="702"/>
    </location>
</feature>
<dbReference type="PROSITE" id="PS00107">
    <property type="entry name" value="PROTEIN_KINASE_ATP"/>
    <property type="match status" value="1"/>
</dbReference>
<dbReference type="Pfam" id="PF00069">
    <property type="entry name" value="Pkinase"/>
    <property type="match status" value="2"/>
</dbReference>
<dbReference type="STRING" id="50376.A0A517LDV1"/>
<keyword evidence="7" id="KW-0175">Coiled coil</keyword>
<dbReference type="OrthoDB" id="5979581at2759"/>
<dbReference type="Gene3D" id="1.10.510.10">
    <property type="entry name" value="Transferase(Phosphotransferase) domain 1"/>
    <property type="match status" value="1"/>
</dbReference>
<evidence type="ECO:0000256" key="5">
    <source>
        <dbReference type="ARBA" id="ARBA00022840"/>
    </source>
</evidence>
<proteinExistence type="predicted"/>
<dbReference type="GO" id="GO:0004674">
    <property type="term" value="F:protein serine/threonine kinase activity"/>
    <property type="evidence" value="ECO:0007669"/>
    <property type="project" value="UniProtKB-KW"/>
</dbReference>
<evidence type="ECO:0000256" key="2">
    <source>
        <dbReference type="ARBA" id="ARBA00022679"/>
    </source>
</evidence>
<dbReference type="InterPro" id="IPR017441">
    <property type="entry name" value="Protein_kinase_ATP_BS"/>
</dbReference>
<dbReference type="InterPro" id="IPR000719">
    <property type="entry name" value="Prot_kinase_dom"/>
</dbReference>
<dbReference type="EMBL" id="CP042194">
    <property type="protein sequence ID" value="QDS73817.1"/>
    <property type="molecule type" value="Genomic_DNA"/>
</dbReference>
<dbReference type="PANTHER" id="PTHR45646:SF11">
    <property type="entry name" value="SERINE_THREONINE-PROTEIN KINASE DOA"/>
    <property type="match status" value="1"/>
</dbReference>
<evidence type="ECO:0000256" key="7">
    <source>
        <dbReference type="SAM" id="Coils"/>
    </source>
</evidence>
<keyword evidence="5 6" id="KW-0067">ATP-binding</keyword>
<feature type="binding site" evidence="6">
    <location>
        <position position="146"/>
    </location>
    <ligand>
        <name>ATP</name>
        <dbReference type="ChEBI" id="CHEBI:30616"/>
    </ligand>
</feature>
<name>A0A517LDV1_9PEZI</name>
<evidence type="ECO:0000256" key="4">
    <source>
        <dbReference type="ARBA" id="ARBA00022777"/>
    </source>
</evidence>
<dbReference type="SMART" id="SM00220">
    <property type="entry name" value="S_TKc"/>
    <property type="match status" value="1"/>
</dbReference>
<protein>
    <recommendedName>
        <fullName evidence="9">Protein kinase domain-containing protein</fullName>
    </recommendedName>
</protein>
<keyword evidence="1" id="KW-0723">Serine/threonine-protein kinase</keyword>
<dbReference type="PANTHER" id="PTHR45646">
    <property type="entry name" value="SERINE/THREONINE-PROTEIN KINASE DOA-RELATED"/>
    <property type="match status" value="1"/>
</dbReference>
<evidence type="ECO:0000259" key="9">
    <source>
        <dbReference type="PROSITE" id="PS50011"/>
    </source>
</evidence>
<dbReference type="InterPro" id="IPR011009">
    <property type="entry name" value="Kinase-like_dom_sf"/>
</dbReference>
<evidence type="ECO:0000256" key="1">
    <source>
        <dbReference type="ARBA" id="ARBA00022527"/>
    </source>
</evidence>
<dbReference type="InterPro" id="IPR008271">
    <property type="entry name" value="Ser/Thr_kinase_AS"/>
</dbReference>
<evidence type="ECO:0000256" key="3">
    <source>
        <dbReference type="ARBA" id="ARBA00022741"/>
    </source>
</evidence>
<keyword evidence="3 6" id="KW-0547">Nucleotide-binding</keyword>
<reference evidence="10 11" key="1">
    <citation type="submission" date="2019-07" db="EMBL/GenBank/DDBJ databases">
        <title>Finished genome of Venturia effusa.</title>
        <authorList>
            <person name="Young C.A."/>
            <person name="Cox M.P."/>
            <person name="Ganley A.R.D."/>
            <person name="David W.J."/>
        </authorList>
    </citation>
    <scope>NUCLEOTIDE SEQUENCE [LARGE SCALE GENOMIC DNA]</scope>
    <source>
        <strain evidence="11">albino</strain>
    </source>
</reference>
<keyword evidence="2" id="KW-0808">Transferase</keyword>
<dbReference type="Gene3D" id="3.30.200.20">
    <property type="entry name" value="Phosphorylase Kinase, domain 1"/>
    <property type="match status" value="1"/>
</dbReference>
<dbReference type="GO" id="GO:0005634">
    <property type="term" value="C:nucleus"/>
    <property type="evidence" value="ECO:0007669"/>
    <property type="project" value="TreeGrafter"/>
</dbReference>
<dbReference type="InterPro" id="IPR051175">
    <property type="entry name" value="CLK_kinases"/>
</dbReference>
<keyword evidence="11" id="KW-1185">Reference proteome</keyword>
<feature type="region of interest" description="Disordered" evidence="8">
    <location>
        <begin position="510"/>
        <end position="557"/>
    </location>
</feature>
<dbReference type="SUPFAM" id="SSF56112">
    <property type="entry name" value="Protein kinase-like (PK-like)"/>
    <property type="match status" value="1"/>
</dbReference>
<dbReference type="Proteomes" id="UP000316270">
    <property type="component" value="Chromosome 10"/>
</dbReference>
<dbReference type="PROSITE" id="PS50011">
    <property type="entry name" value="PROTEIN_KINASE_DOM"/>
    <property type="match status" value="1"/>
</dbReference>
<evidence type="ECO:0000256" key="8">
    <source>
        <dbReference type="SAM" id="MobiDB-lite"/>
    </source>
</evidence>
<dbReference type="GO" id="GO:0005524">
    <property type="term" value="F:ATP binding"/>
    <property type="evidence" value="ECO:0007669"/>
    <property type="project" value="UniProtKB-UniRule"/>
</dbReference>
<keyword evidence="4" id="KW-0418">Kinase</keyword>
<evidence type="ECO:0000256" key="6">
    <source>
        <dbReference type="PROSITE-ProRule" id="PRU10141"/>
    </source>
</evidence>
<organism evidence="10 11">
    <name type="scientific">Venturia effusa</name>
    <dbReference type="NCBI Taxonomy" id="50376"/>
    <lineage>
        <taxon>Eukaryota</taxon>
        <taxon>Fungi</taxon>
        <taxon>Dikarya</taxon>
        <taxon>Ascomycota</taxon>
        <taxon>Pezizomycotina</taxon>
        <taxon>Dothideomycetes</taxon>
        <taxon>Pleosporomycetidae</taxon>
        <taxon>Venturiales</taxon>
        <taxon>Venturiaceae</taxon>
        <taxon>Venturia</taxon>
    </lineage>
</organism>
<dbReference type="GO" id="GO:0043484">
    <property type="term" value="P:regulation of RNA splicing"/>
    <property type="evidence" value="ECO:0007669"/>
    <property type="project" value="TreeGrafter"/>
</dbReference>